<feature type="non-terminal residue" evidence="3">
    <location>
        <position position="1"/>
    </location>
</feature>
<keyword evidence="4" id="KW-1185">Reference proteome</keyword>
<protein>
    <recommendedName>
        <fullName evidence="2">Pre-mRNA-splicing helicase BRR2-like plug domain-containing protein</fullName>
    </recommendedName>
</protein>
<evidence type="ECO:0000313" key="3">
    <source>
        <dbReference type="EMBL" id="OTF80692.1"/>
    </source>
</evidence>
<dbReference type="EMBL" id="MUJZ01017012">
    <property type="protein sequence ID" value="OTF80692.1"/>
    <property type="molecule type" value="Genomic_DNA"/>
</dbReference>
<gene>
    <name evidence="3" type="ORF">BLA29_010297</name>
</gene>
<evidence type="ECO:0000256" key="1">
    <source>
        <dbReference type="SAM" id="MobiDB-lite"/>
    </source>
</evidence>
<proteinExistence type="predicted"/>
<comment type="caution">
    <text evidence="3">The sequence shown here is derived from an EMBL/GenBank/DDBJ whole genome shotgun (WGS) entry which is preliminary data.</text>
</comment>
<feature type="region of interest" description="Disordered" evidence="1">
    <location>
        <begin position="193"/>
        <end position="220"/>
    </location>
</feature>
<feature type="compositionally biased region" description="Acidic residues" evidence="1">
    <location>
        <begin position="208"/>
        <end position="220"/>
    </location>
</feature>
<evidence type="ECO:0000259" key="2">
    <source>
        <dbReference type="Pfam" id="PF21188"/>
    </source>
</evidence>
<feature type="compositionally biased region" description="Basic and acidic residues" evidence="1">
    <location>
        <begin position="41"/>
        <end position="52"/>
    </location>
</feature>
<dbReference type="OrthoDB" id="5575at2759"/>
<accession>A0A1Y3BIK3</accession>
<feature type="domain" description="Pre-mRNA-splicing helicase BRR2-like plug" evidence="2">
    <location>
        <begin position="93"/>
        <end position="154"/>
    </location>
</feature>
<dbReference type="Pfam" id="PF21188">
    <property type="entry name" value="BRR2_plug"/>
    <property type="match status" value="1"/>
</dbReference>
<organism evidence="3 4">
    <name type="scientific">Euroglyphus maynei</name>
    <name type="common">Mayne's house dust mite</name>
    <dbReference type="NCBI Taxonomy" id="6958"/>
    <lineage>
        <taxon>Eukaryota</taxon>
        <taxon>Metazoa</taxon>
        <taxon>Ecdysozoa</taxon>
        <taxon>Arthropoda</taxon>
        <taxon>Chelicerata</taxon>
        <taxon>Arachnida</taxon>
        <taxon>Acari</taxon>
        <taxon>Acariformes</taxon>
        <taxon>Sarcoptiformes</taxon>
        <taxon>Astigmata</taxon>
        <taxon>Psoroptidia</taxon>
        <taxon>Analgoidea</taxon>
        <taxon>Pyroglyphidae</taxon>
        <taxon>Pyroglyphinae</taxon>
        <taxon>Euroglyphus</taxon>
    </lineage>
</organism>
<sequence>NSNLVLQADTRLIERRPRDEATGEVVSLVGKLNTIKMGDRYQRTKPQVDGKQTKKSHHHHHSDGNMMKMKKSLLSEDITESMGILYHPKTPETRETYELILAFISEMLGDQPRDVLCGAADEILQVMKADKTKEKEKKKECEALLGSLMTEKFSILSGLCRKITDFSFEDDQNNHANGDGNLDDTYGVNVQFEESDEEEFEGMTNEIRDDEDDEEEGEEAAIDTAIKAASNTAAAAASAS</sequence>
<feature type="non-terminal residue" evidence="3">
    <location>
        <position position="240"/>
    </location>
</feature>
<feature type="region of interest" description="Disordered" evidence="1">
    <location>
        <begin position="41"/>
        <end position="66"/>
    </location>
</feature>
<dbReference type="Proteomes" id="UP000194236">
    <property type="component" value="Unassembled WGS sequence"/>
</dbReference>
<dbReference type="InterPro" id="IPR048863">
    <property type="entry name" value="BRR2_plug"/>
</dbReference>
<reference evidence="3 4" key="1">
    <citation type="submission" date="2017-03" db="EMBL/GenBank/DDBJ databases">
        <title>Genome Survey of Euroglyphus maynei.</title>
        <authorList>
            <person name="Arlian L.G."/>
            <person name="Morgan M.S."/>
            <person name="Rider S.D."/>
        </authorList>
    </citation>
    <scope>NUCLEOTIDE SEQUENCE [LARGE SCALE GENOMIC DNA]</scope>
    <source>
        <strain evidence="3">Arlian Lab</strain>
        <tissue evidence="3">Whole body</tissue>
    </source>
</reference>
<evidence type="ECO:0000313" key="4">
    <source>
        <dbReference type="Proteomes" id="UP000194236"/>
    </source>
</evidence>
<dbReference type="AlphaFoldDB" id="A0A1Y3BIK3"/>
<name>A0A1Y3BIK3_EURMA</name>